<feature type="transmembrane region" description="Helical" evidence="5">
    <location>
        <begin position="322"/>
        <end position="343"/>
    </location>
</feature>
<proteinExistence type="predicted"/>
<dbReference type="VEuPathDB" id="VectorBase:CSON007857"/>
<feature type="domain" description="Major facilitator superfamily (MFS) profile" evidence="6">
    <location>
        <begin position="83"/>
        <end position="583"/>
    </location>
</feature>
<reference evidence="7" key="1">
    <citation type="submission" date="2018-07" db="EMBL/GenBank/DDBJ databases">
        <authorList>
            <person name="Quirk P.G."/>
            <person name="Krulwich T.A."/>
        </authorList>
    </citation>
    <scope>NUCLEOTIDE SEQUENCE</scope>
</reference>
<dbReference type="InterPro" id="IPR005828">
    <property type="entry name" value="MFS_sugar_transport-like"/>
</dbReference>
<feature type="transmembrane region" description="Helical" evidence="5">
    <location>
        <begin position="206"/>
        <end position="229"/>
    </location>
</feature>
<evidence type="ECO:0000256" key="3">
    <source>
        <dbReference type="ARBA" id="ARBA00022989"/>
    </source>
</evidence>
<feature type="transmembrane region" description="Helical" evidence="5">
    <location>
        <begin position="295"/>
        <end position="316"/>
    </location>
</feature>
<dbReference type="InterPro" id="IPR020846">
    <property type="entry name" value="MFS_dom"/>
</dbReference>
<evidence type="ECO:0000256" key="4">
    <source>
        <dbReference type="ARBA" id="ARBA00023136"/>
    </source>
</evidence>
<keyword evidence="3 5" id="KW-1133">Transmembrane helix</keyword>
<dbReference type="Gene3D" id="1.20.1250.20">
    <property type="entry name" value="MFS general substrate transporter like domains"/>
    <property type="match status" value="1"/>
</dbReference>
<feature type="transmembrane region" description="Helical" evidence="5">
    <location>
        <begin position="558"/>
        <end position="578"/>
    </location>
</feature>
<dbReference type="Pfam" id="PF00083">
    <property type="entry name" value="Sugar_tr"/>
    <property type="match status" value="1"/>
</dbReference>
<protein>
    <submittedName>
        <fullName evidence="7">CSON007857 protein</fullName>
    </submittedName>
</protein>
<feature type="transmembrane region" description="Helical" evidence="5">
    <location>
        <begin position="532"/>
        <end position="552"/>
    </location>
</feature>
<keyword evidence="4 5" id="KW-0472">Membrane</keyword>
<evidence type="ECO:0000256" key="5">
    <source>
        <dbReference type="SAM" id="Phobius"/>
    </source>
</evidence>
<accession>A0A336MA72</accession>
<dbReference type="GO" id="GO:0022857">
    <property type="term" value="F:transmembrane transporter activity"/>
    <property type="evidence" value="ECO:0007669"/>
    <property type="project" value="InterPro"/>
</dbReference>
<dbReference type="CDD" id="cd17317">
    <property type="entry name" value="MFS_SLC22"/>
    <property type="match status" value="1"/>
</dbReference>
<feature type="transmembrane region" description="Helical" evidence="5">
    <location>
        <begin position="444"/>
        <end position="465"/>
    </location>
</feature>
<gene>
    <name evidence="7" type="primary">CSON007857</name>
</gene>
<feature type="transmembrane region" description="Helical" evidence="5">
    <location>
        <begin position="414"/>
        <end position="432"/>
    </location>
</feature>
<dbReference type="GO" id="GO:0016020">
    <property type="term" value="C:membrane"/>
    <property type="evidence" value="ECO:0007669"/>
    <property type="project" value="UniProtKB-SubCell"/>
</dbReference>
<feature type="transmembrane region" description="Helical" evidence="5">
    <location>
        <begin position="263"/>
        <end position="283"/>
    </location>
</feature>
<feature type="transmembrane region" description="Helical" evidence="5">
    <location>
        <begin position="83"/>
        <end position="106"/>
    </location>
</feature>
<dbReference type="EMBL" id="UFQT01000295">
    <property type="protein sequence ID" value="SSX22938.1"/>
    <property type="molecule type" value="Genomic_DNA"/>
</dbReference>
<sequence length="636" mass="72415">MLALEIEDFRRHSMGQSESFEVEQVRKSWKKKKQDSWMSNGSFAFDEKDEEENQGTSKRKSISCRMPFDELLPHVGEYGLYQVILFLLLCPFLFFLAFVFMSQMFITLVPNDHWCEINGLKNYDLTDIQIKEIFIPKIKDNQYSRCTRYDVDPSKVLNGGINMTEIALSQKSWDVIECNSGWKYNRTEVSYWSLGMEFNWVCDQAYYPNVAISVYYVGAILGGLLFGYLSDHYGRLPTLVIANVVALVFGISTIFATDFWTFAFYRFMVGFAYDNCYVMLYIIVLEYTGVRWRTFVSNMSIGMFFTAAMCLVPWIAIWCEEWRIFVLVTSVPIALALLAPFVVPESARWLLSMDRVEKCVKIMRGIAKINRKKVDESVYKHFYDSNFNDPSSFDENTVNYTLLDLFKSPRMRKITFLLCVMWMTTSLVFEGHARNAGSIGSNIFVVHSIGSFTEFPADIILVLILDTVGRRWCCSVALMLGGVFSLLATLVPFGVYSATLAILGRATANFSYNLGVQYAAELLPTVVRGQGLTFVHIMGYVASMAAPLVVYLSNIWTLLPMIVLGIVGLVGGFCCLFLPESLGHDLPQTIVDGENIGRDQKFFDFPCCGKRKISKQDHANIVKIIVTNADNNEHYH</sequence>
<evidence type="ECO:0000256" key="2">
    <source>
        <dbReference type="ARBA" id="ARBA00022692"/>
    </source>
</evidence>
<evidence type="ECO:0000259" key="6">
    <source>
        <dbReference type="PROSITE" id="PS50850"/>
    </source>
</evidence>
<feature type="transmembrane region" description="Helical" evidence="5">
    <location>
        <begin position="236"/>
        <end position="257"/>
    </location>
</feature>
<dbReference type="SUPFAM" id="SSF103473">
    <property type="entry name" value="MFS general substrate transporter"/>
    <property type="match status" value="1"/>
</dbReference>
<dbReference type="OMA" id="WLACSSM"/>
<evidence type="ECO:0000313" key="7">
    <source>
        <dbReference type="EMBL" id="SSX22938.1"/>
    </source>
</evidence>
<feature type="transmembrane region" description="Helical" evidence="5">
    <location>
        <begin position="472"/>
        <end position="496"/>
    </location>
</feature>
<name>A0A336MA72_CULSO</name>
<dbReference type="PROSITE" id="PS50850">
    <property type="entry name" value="MFS"/>
    <property type="match status" value="1"/>
</dbReference>
<keyword evidence="2 5" id="KW-0812">Transmembrane</keyword>
<organism evidence="7">
    <name type="scientific">Culicoides sonorensis</name>
    <name type="common">Biting midge</name>
    <dbReference type="NCBI Taxonomy" id="179676"/>
    <lineage>
        <taxon>Eukaryota</taxon>
        <taxon>Metazoa</taxon>
        <taxon>Ecdysozoa</taxon>
        <taxon>Arthropoda</taxon>
        <taxon>Hexapoda</taxon>
        <taxon>Insecta</taxon>
        <taxon>Pterygota</taxon>
        <taxon>Neoptera</taxon>
        <taxon>Endopterygota</taxon>
        <taxon>Diptera</taxon>
        <taxon>Nematocera</taxon>
        <taxon>Chironomoidea</taxon>
        <taxon>Ceratopogonidae</taxon>
        <taxon>Ceratopogoninae</taxon>
        <taxon>Culicoides</taxon>
        <taxon>Monoculicoides</taxon>
    </lineage>
</organism>
<comment type="subcellular location">
    <subcellularLocation>
        <location evidence="1">Membrane</location>
        <topology evidence="1">Multi-pass membrane protein</topology>
    </subcellularLocation>
</comment>
<dbReference type="PANTHER" id="PTHR24064">
    <property type="entry name" value="SOLUTE CARRIER FAMILY 22 MEMBER"/>
    <property type="match status" value="1"/>
</dbReference>
<dbReference type="InterPro" id="IPR036259">
    <property type="entry name" value="MFS_trans_sf"/>
</dbReference>
<dbReference type="AlphaFoldDB" id="A0A336MA72"/>
<evidence type="ECO:0000256" key="1">
    <source>
        <dbReference type="ARBA" id="ARBA00004141"/>
    </source>
</evidence>